<organism evidence="5 6">
    <name type="scientific">Clostridium rhizosphaerae</name>
    <dbReference type="NCBI Taxonomy" id="2803861"/>
    <lineage>
        <taxon>Bacteria</taxon>
        <taxon>Bacillati</taxon>
        <taxon>Bacillota</taxon>
        <taxon>Clostridia</taxon>
        <taxon>Eubacteriales</taxon>
        <taxon>Clostridiaceae</taxon>
        <taxon>Clostridium</taxon>
    </lineage>
</organism>
<keyword evidence="3 5" id="KW-0067">ATP-binding</keyword>
<dbReference type="InterPro" id="IPR003439">
    <property type="entry name" value="ABC_transporter-like_ATP-bd"/>
</dbReference>
<dbReference type="SMART" id="SM00382">
    <property type="entry name" value="AAA"/>
    <property type="match status" value="1"/>
</dbReference>
<dbReference type="PROSITE" id="PS50893">
    <property type="entry name" value="ABC_TRANSPORTER_2"/>
    <property type="match status" value="1"/>
</dbReference>
<dbReference type="EMBL" id="JAESWC010000002">
    <property type="protein sequence ID" value="MBL4935877.1"/>
    <property type="molecule type" value="Genomic_DNA"/>
</dbReference>
<keyword evidence="6" id="KW-1185">Reference proteome</keyword>
<dbReference type="InterPro" id="IPR027417">
    <property type="entry name" value="P-loop_NTPase"/>
</dbReference>
<proteinExistence type="predicted"/>
<comment type="caution">
    <text evidence="5">The sequence shown here is derived from an EMBL/GenBank/DDBJ whole genome shotgun (WGS) entry which is preliminary data.</text>
</comment>
<dbReference type="GO" id="GO:0005524">
    <property type="term" value="F:ATP binding"/>
    <property type="evidence" value="ECO:0007669"/>
    <property type="project" value="UniProtKB-KW"/>
</dbReference>
<evidence type="ECO:0000256" key="1">
    <source>
        <dbReference type="ARBA" id="ARBA00022448"/>
    </source>
</evidence>
<accession>A0ABS1T9V2</accession>
<dbReference type="SUPFAM" id="SSF52540">
    <property type="entry name" value="P-loop containing nucleoside triphosphate hydrolases"/>
    <property type="match status" value="1"/>
</dbReference>
<reference evidence="5 6" key="1">
    <citation type="submission" date="2021-01" db="EMBL/GenBank/DDBJ databases">
        <title>Genome public.</title>
        <authorList>
            <person name="Liu C."/>
            <person name="Sun Q."/>
        </authorList>
    </citation>
    <scope>NUCLEOTIDE SEQUENCE [LARGE SCALE GENOMIC DNA]</scope>
    <source>
        <strain evidence="5 6">YIM B02515</strain>
    </source>
</reference>
<dbReference type="CDD" id="cd03257">
    <property type="entry name" value="ABC_NikE_OppD_transporters"/>
    <property type="match status" value="1"/>
</dbReference>
<keyword evidence="2" id="KW-0547">Nucleotide-binding</keyword>
<evidence type="ECO:0000313" key="6">
    <source>
        <dbReference type="Proteomes" id="UP000632377"/>
    </source>
</evidence>
<evidence type="ECO:0000313" key="5">
    <source>
        <dbReference type="EMBL" id="MBL4935877.1"/>
    </source>
</evidence>
<evidence type="ECO:0000259" key="4">
    <source>
        <dbReference type="PROSITE" id="PS50893"/>
    </source>
</evidence>
<dbReference type="InterPro" id="IPR013563">
    <property type="entry name" value="Oligopep_ABC_C"/>
</dbReference>
<dbReference type="PANTHER" id="PTHR43067:SF3">
    <property type="entry name" value="MALTOSE ABC TRANSPORTER, ATP-BINDING PROTEIN"/>
    <property type="match status" value="1"/>
</dbReference>
<feature type="domain" description="ABC transporter" evidence="4">
    <location>
        <begin position="8"/>
        <end position="256"/>
    </location>
</feature>
<dbReference type="Proteomes" id="UP000632377">
    <property type="component" value="Unassembled WGS sequence"/>
</dbReference>
<evidence type="ECO:0000256" key="3">
    <source>
        <dbReference type="ARBA" id="ARBA00022840"/>
    </source>
</evidence>
<dbReference type="InterPro" id="IPR003593">
    <property type="entry name" value="AAA+_ATPase"/>
</dbReference>
<protein>
    <submittedName>
        <fullName evidence="5">ABC transporter ATP-binding protein</fullName>
    </submittedName>
</protein>
<dbReference type="PANTHER" id="PTHR43067">
    <property type="entry name" value="OLIGOPEPTIDE/DIPEPTIDE ABC TRANSPORTER, ATPASE SUBUNIT"/>
    <property type="match status" value="1"/>
</dbReference>
<dbReference type="RefSeq" id="WP_202748466.1">
    <property type="nucleotide sequence ID" value="NZ_JAESWC010000002.1"/>
</dbReference>
<dbReference type="Pfam" id="PF08352">
    <property type="entry name" value="oligo_HPY"/>
    <property type="match status" value="1"/>
</dbReference>
<keyword evidence="1" id="KW-0813">Transport</keyword>
<gene>
    <name evidence="5" type="ORF">JK636_08900</name>
</gene>
<name>A0ABS1T9V2_9CLOT</name>
<dbReference type="Pfam" id="PF00005">
    <property type="entry name" value="ABC_tran"/>
    <property type="match status" value="1"/>
</dbReference>
<sequence length="328" mass="36649">MAENLIEVRNLSIEFPLRNGILHVVNNVDFDIPKGKITALVGESGSGKSTMAMALLKVVSTPGIIKNGNVFFNGKDVLKFNNEELINYKWVDVAMVFQAAQNALNPVMLIKDQMIETAKAHKKDMTEEQIIKKATELLEFVRLEPSRVLSAYPHELSGGMKQRVMIAFSLLLDPELLILDEPTTALDVITQDYIFDILVQIHKKLNITMLLLTHDIGIVAKVADRIGVMYAGNIVEVGDVHTIFKKPSHPYTANLINAAPSLIDEFKNKKAIIGSPPDLFNVPTGCSFRERCEIAKEKCDNERPCYKQIKDGHIAACHFCIEYNTEVE</sequence>
<dbReference type="Gene3D" id="3.40.50.300">
    <property type="entry name" value="P-loop containing nucleotide triphosphate hydrolases"/>
    <property type="match status" value="1"/>
</dbReference>
<dbReference type="NCBIfam" id="TIGR01727">
    <property type="entry name" value="oligo_HPY"/>
    <property type="match status" value="1"/>
</dbReference>
<evidence type="ECO:0000256" key="2">
    <source>
        <dbReference type="ARBA" id="ARBA00022741"/>
    </source>
</evidence>